<dbReference type="InterPro" id="IPR016024">
    <property type="entry name" value="ARM-type_fold"/>
</dbReference>
<evidence type="ECO:0000256" key="1">
    <source>
        <dbReference type="ARBA" id="ARBA00022549"/>
    </source>
</evidence>
<dbReference type="SMART" id="SM00567">
    <property type="entry name" value="EZ_HEAT"/>
    <property type="match status" value="5"/>
</dbReference>
<dbReference type="PROSITE" id="PS50077">
    <property type="entry name" value="HEAT_REPEAT"/>
    <property type="match status" value="1"/>
</dbReference>
<dbReference type="GO" id="GO:0016491">
    <property type="term" value="F:oxidoreductase activity"/>
    <property type="evidence" value="ECO:0007669"/>
    <property type="project" value="TreeGrafter"/>
</dbReference>
<dbReference type="EMBL" id="BLAY01000031">
    <property type="protein sequence ID" value="GET37651.1"/>
    <property type="molecule type" value="Genomic_DNA"/>
</dbReference>
<gene>
    <name evidence="4" type="ORF">MiSe_24050</name>
</gene>
<comment type="function">
    <text evidence="3">Catalyzes the hydroxylation of the N(6)-(4-aminobutyl)-L-lysine intermediate produced by deoxyhypusine synthase/DHPS on a critical lysine of the eukaryotic translation initiation factor 5A/eIF-5A. This is the second step of the post-translational modification of that lysine into an unusual amino acid residue named hypusine. Hypusination is unique to mature eIF-5A factor and is essential for its function.</text>
</comment>
<accession>A0AAV3X8Q1</accession>
<evidence type="ECO:0000256" key="2">
    <source>
        <dbReference type="ARBA" id="ARBA00022738"/>
    </source>
</evidence>
<protein>
    <submittedName>
        <fullName evidence="4">HEAT domain protein repeat-containing protein</fullName>
    </submittedName>
</protein>
<dbReference type="PANTHER" id="PTHR12697">
    <property type="entry name" value="PBS LYASE HEAT-LIKE PROTEIN"/>
    <property type="match status" value="1"/>
</dbReference>
<dbReference type="InterPro" id="IPR021133">
    <property type="entry name" value="HEAT_type_2"/>
</dbReference>
<reference evidence="4" key="1">
    <citation type="submission" date="2019-10" db="EMBL/GenBank/DDBJ databases">
        <title>Draft genome sequece of Microseira wollei NIES-4236.</title>
        <authorList>
            <person name="Yamaguchi H."/>
            <person name="Suzuki S."/>
            <person name="Kawachi M."/>
        </authorList>
    </citation>
    <scope>NUCLEOTIDE SEQUENCE</scope>
    <source>
        <strain evidence="4">NIES-4236</strain>
    </source>
</reference>
<evidence type="ECO:0000256" key="3">
    <source>
        <dbReference type="ARBA" id="ARBA00045876"/>
    </source>
</evidence>
<dbReference type="PANTHER" id="PTHR12697:SF5">
    <property type="entry name" value="DEOXYHYPUSINE HYDROXYLASE"/>
    <property type="match status" value="1"/>
</dbReference>
<proteinExistence type="predicted"/>
<organism evidence="4 5">
    <name type="scientific">Microseira wollei NIES-4236</name>
    <dbReference type="NCBI Taxonomy" id="2530354"/>
    <lineage>
        <taxon>Bacteria</taxon>
        <taxon>Bacillati</taxon>
        <taxon>Cyanobacteriota</taxon>
        <taxon>Cyanophyceae</taxon>
        <taxon>Oscillatoriophycideae</taxon>
        <taxon>Aerosakkonematales</taxon>
        <taxon>Aerosakkonemataceae</taxon>
        <taxon>Microseira</taxon>
    </lineage>
</organism>
<keyword evidence="1" id="KW-0042">Antenna complex</keyword>
<dbReference type="Proteomes" id="UP001050975">
    <property type="component" value="Unassembled WGS sequence"/>
</dbReference>
<dbReference type="RefSeq" id="WP_226579477.1">
    <property type="nucleotide sequence ID" value="NZ_BLAY01000031.1"/>
</dbReference>
<dbReference type="Gene3D" id="1.25.10.10">
    <property type="entry name" value="Leucine-rich Repeat Variant"/>
    <property type="match status" value="2"/>
</dbReference>
<dbReference type="Pfam" id="PF13646">
    <property type="entry name" value="HEAT_2"/>
    <property type="match status" value="1"/>
</dbReference>
<evidence type="ECO:0000313" key="4">
    <source>
        <dbReference type="EMBL" id="GET37651.1"/>
    </source>
</evidence>
<dbReference type="InterPro" id="IPR011989">
    <property type="entry name" value="ARM-like"/>
</dbReference>
<name>A0AAV3X8Q1_9CYAN</name>
<dbReference type="InterPro" id="IPR004155">
    <property type="entry name" value="PBS_lyase_HEAT"/>
</dbReference>
<keyword evidence="5" id="KW-1185">Reference proteome</keyword>
<sequence>MDESRGLLSKLAFAMMQAQKPTDFRLDISEVEAQNILGSEKTLKHLLRYHLLQAIGKPGNRQIRFCHQSLQEYYAAESLLCELRQHPEWLEKMPDQKYTWFQQKYLNLLKWTEPLAVMLSLMEHEGQAVRLVNLALDVDLNLSARLAGEVKPAFQQKTVSMIARQKVPEWFRLFLLGETKSPNATDELMKTIKHSDPNIRRQAVWVARKLSSEVAMPVISNAIKDPDSQVRETAIRVIGELNSEQAISLVAQILLKEPVSSVREIAVLCVLGNSESEAAIIELLRVAKDTNPHVSGTAVSCLKKMNHERLISVLTKSLKNTNNDVSLRKNAIELLGKLGDERIIPDLFEAQLDLNLDIHHQASYALFKVRNRATAKVM</sequence>
<evidence type="ECO:0000313" key="5">
    <source>
        <dbReference type="Proteomes" id="UP001050975"/>
    </source>
</evidence>
<keyword evidence="2" id="KW-0605">Phycobilisome</keyword>
<comment type="caution">
    <text evidence="4">The sequence shown here is derived from an EMBL/GenBank/DDBJ whole genome shotgun (WGS) entry which is preliminary data.</text>
</comment>
<dbReference type="GO" id="GO:0030089">
    <property type="term" value="C:phycobilisome"/>
    <property type="evidence" value="ECO:0007669"/>
    <property type="project" value="UniProtKB-KW"/>
</dbReference>
<dbReference type="SUPFAM" id="SSF48371">
    <property type="entry name" value="ARM repeat"/>
    <property type="match status" value="1"/>
</dbReference>
<dbReference type="AlphaFoldDB" id="A0AAV3X8Q1"/>